<protein>
    <submittedName>
        <fullName evidence="2">Uncharacterized protein</fullName>
    </submittedName>
</protein>
<organism evidence="2 3">
    <name type="scientific">Sporofaciens musculi</name>
    <dbReference type="NCBI Taxonomy" id="2681861"/>
    <lineage>
        <taxon>Bacteria</taxon>
        <taxon>Bacillati</taxon>
        <taxon>Bacillota</taxon>
        <taxon>Clostridia</taxon>
        <taxon>Lachnospirales</taxon>
        <taxon>Lachnospiraceae</taxon>
        <taxon>Sporofaciens</taxon>
    </lineage>
</organism>
<dbReference type="AlphaFoldDB" id="A0A7X3MMF7"/>
<evidence type="ECO:0000313" key="2">
    <source>
        <dbReference type="EMBL" id="MXP79144.1"/>
    </source>
</evidence>
<name>A0A7X3MMF7_9FIRM</name>
<keyword evidence="1" id="KW-0472">Membrane</keyword>
<feature type="transmembrane region" description="Helical" evidence="1">
    <location>
        <begin position="30"/>
        <end position="53"/>
    </location>
</feature>
<keyword evidence="2" id="KW-0614">Plasmid</keyword>
<gene>
    <name evidence="2" type="ORF">GN277_28735</name>
</gene>
<geneLocation type="plasmid" evidence="2">
    <name>unnamed</name>
</geneLocation>
<reference evidence="2 3" key="1">
    <citation type="submission" date="2019-12" db="EMBL/GenBank/DDBJ databases">
        <title>Sporaefaciens musculi gen. nov., sp. nov., a novel bacterium isolated from the caecum of an obese mouse.</title>
        <authorList>
            <person name="Rasmussen T.S."/>
            <person name="Streidl T."/>
            <person name="Hitch T.C.A."/>
            <person name="Wortmann E."/>
            <person name="Deptula P."/>
            <person name="Hansen M."/>
            <person name="Nielsen D.S."/>
            <person name="Clavel T."/>
            <person name="Vogensen F.K."/>
        </authorList>
    </citation>
    <scope>NUCLEOTIDE SEQUENCE [LARGE SCALE GENOMIC DNA]</scope>
    <source>
        <strain evidence="2 3">WCA-9-b2</strain>
        <plasmid evidence="2">unnamed</plasmid>
    </source>
</reference>
<evidence type="ECO:0000256" key="1">
    <source>
        <dbReference type="SAM" id="Phobius"/>
    </source>
</evidence>
<keyword evidence="3" id="KW-1185">Reference proteome</keyword>
<dbReference type="Proteomes" id="UP000460412">
    <property type="component" value="Unassembled WGS sequence"/>
</dbReference>
<feature type="transmembrane region" description="Helical" evidence="1">
    <location>
        <begin position="5"/>
        <end position="24"/>
    </location>
</feature>
<keyword evidence="1" id="KW-1133">Transmembrane helix</keyword>
<dbReference type="EMBL" id="WUQX01000003">
    <property type="protein sequence ID" value="MXP79144.1"/>
    <property type="molecule type" value="Genomic_DNA"/>
</dbReference>
<proteinExistence type="predicted"/>
<sequence length="87" mass="9560">MKEIILSMIALVTVFVPLTAVLVWEPTSPAATAIIIGYCIFAGLSFLYALFLFVKMKFRDIYTKIALGLNAVYVVGILVTVVIPHLL</sequence>
<keyword evidence="1" id="KW-0812">Transmembrane</keyword>
<feature type="transmembrane region" description="Helical" evidence="1">
    <location>
        <begin position="65"/>
        <end position="86"/>
    </location>
</feature>
<evidence type="ECO:0000313" key="3">
    <source>
        <dbReference type="Proteomes" id="UP000460412"/>
    </source>
</evidence>
<comment type="caution">
    <text evidence="2">The sequence shown here is derived from an EMBL/GenBank/DDBJ whole genome shotgun (WGS) entry which is preliminary data.</text>
</comment>
<accession>A0A7X3MMF7</accession>
<dbReference type="RefSeq" id="WP_159757806.1">
    <property type="nucleotide sequence ID" value="NZ_WUQX01000003.1"/>
</dbReference>